<dbReference type="HOGENOM" id="CLU_1668410_0_0_11"/>
<keyword evidence="3" id="KW-1185">Reference proteome</keyword>
<reference evidence="2 3" key="1">
    <citation type="submission" date="2009-02" db="EMBL/GenBank/DDBJ databases">
        <title>Annotation of Streptomyces hygroscopicus strain ATCC 53653.</title>
        <authorList>
            <consortium name="The Broad Institute Genome Sequencing Platform"/>
            <consortium name="Broad Institute Microbial Sequencing Center"/>
            <person name="Fischbach M."/>
            <person name="Godfrey P."/>
            <person name="Ward D."/>
            <person name="Young S."/>
            <person name="Zeng Q."/>
            <person name="Koehrsen M."/>
            <person name="Alvarado L."/>
            <person name="Berlin A.M."/>
            <person name="Bochicchio J."/>
            <person name="Borenstein D."/>
            <person name="Chapman S.B."/>
            <person name="Chen Z."/>
            <person name="Engels R."/>
            <person name="Freedman E."/>
            <person name="Gellesch M."/>
            <person name="Goldberg J."/>
            <person name="Griggs A."/>
            <person name="Gujja S."/>
            <person name="Heilman E.R."/>
            <person name="Heiman D.I."/>
            <person name="Hepburn T.A."/>
            <person name="Howarth C."/>
            <person name="Jen D."/>
            <person name="Larson L."/>
            <person name="Lewis B."/>
            <person name="Mehta T."/>
            <person name="Park D."/>
            <person name="Pearson M."/>
            <person name="Richards J."/>
            <person name="Roberts A."/>
            <person name="Saif S."/>
            <person name="Shea T.D."/>
            <person name="Shenoy N."/>
            <person name="Sisk P."/>
            <person name="Stolte C."/>
            <person name="Sykes S.N."/>
            <person name="Thomson T."/>
            <person name="Walk T."/>
            <person name="White J."/>
            <person name="Yandava C."/>
            <person name="Straight P."/>
            <person name="Clardy J."/>
            <person name="Hung D."/>
            <person name="Kolter R."/>
            <person name="Mekalanos J."/>
            <person name="Walker S."/>
            <person name="Walsh C.T."/>
            <person name="Wieland-Brown L.C."/>
            <person name="Haas B."/>
            <person name="Nusbaum C."/>
            <person name="Birren B."/>
        </authorList>
    </citation>
    <scope>NUCLEOTIDE SEQUENCE [LARGE SCALE GENOMIC DNA]</scope>
    <source>
        <strain evidence="2 3">ATCC 53653</strain>
    </source>
</reference>
<proteinExistence type="predicted"/>
<dbReference type="OrthoDB" id="7472701at2"/>
<dbReference type="Proteomes" id="UP000003963">
    <property type="component" value="Unassembled WGS sequence"/>
</dbReference>
<name>D9WGX8_9ACTN</name>
<protein>
    <submittedName>
        <fullName evidence="2">Uncharacterized protein</fullName>
    </submittedName>
</protein>
<sequence length="158" mass="17000">MGQTRRGGSGAAHRKPEGDAIAWLEAAQSRATEVGEPNYRALLGEADPELLHEIGAIGGAAGVELDRDIIEPACARGELGPEPLAPEVFALPLVMLRDRFFGRAIRELKDTLATYANQIQILTLRNAELETQNARLLERLRQSGDNLAFLPAPSAPAP</sequence>
<organism evidence="2 3">
    <name type="scientific">Streptomyces himastatinicus ATCC 53653</name>
    <dbReference type="NCBI Taxonomy" id="457427"/>
    <lineage>
        <taxon>Bacteria</taxon>
        <taxon>Bacillati</taxon>
        <taxon>Actinomycetota</taxon>
        <taxon>Actinomycetes</taxon>
        <taxon>Kitasatosporales</taxon>
        <taxon>Streptomycetaceae</taxon>
        <taxon>Streptomyces</taxon>
        <taxon>Streptomyces violaceusniger group</taxon>
    </lineage>
</organism>
<evidence type="ECO:0000313" key="2">
    <source>
        <dbReference type="EMBL" id="EFL27458.1"/>
    </source>
</evidence>
<dbReference type="RefSeq" id="WP_009719257.1">
    <property type="nucleotide sequence ID" value="NZ_GG657754.1"/>
</dbReference>
<feature type="coiled-coil region" evidence="1">
    <location>
        <begin position="105"/>
        <end position="146"/>
    </location>
</feature>
<evidence type="ECO:0000313" key="3">
    <source>
        <dbReference type="Proteomes" id="UP000003963"/>
    </source>
</evidence>
<dbReference type="AlphaFoldDB" id="D9WGX8"/>
<dbReference type="EMBL" id="GG657754">
    <property type="protein sequence ID" value="EFL27458.1"/>
    <property type="molecule type" value="Genomic_DNA"/>
</dbReference>
<evidence type="ECO:0000256" key="1">
    <source>
        <dbReference type="SAM" id="Coils"/>
    </source>
</evidence>
<gene>
    <name evidence="2" type="ORF">SSOG_07172</name>
</gene>
<accession>D9WGX8</accession>
<keyword evidence="1" id="KW-0175">Coiled coil</keyword>